<keyword evidence="5 8" id="KW-1133">Transmembrane helix</keyword>
<dbReference type="OrthoDB" id="581198at2"/>
<accession>A0A4R9BCV6</accession>
<comment type="similarity">
    <text evidence="7">Belongs to the glycosyltransferase 87 family.</text>
</comment>
<gene>
    <name evidence="9" type="ORF">E3T48_04160</name>
</gene>
<feature type="transmembrane region" description="Helical" evidence="8">
    <location>
        <begin position="135"/>
        <end position="166"/>
    </location>
</feature>
<evidence type="ECO:0000256" key="3">
    <source>
        <dbReference type="ARBA" id="ARBA00022679"/>
    </source>
</evidence>
<name>A0A4R9BCV6_9MICO</name>
<organism evidence="9 10">
    <name type="scientific">Cryobacterium fucosi</name>
    <dbReference type="NCBI Taxonomy" id="1259157"/>
    <lineage>
        <taxon>Bacteria</taxon>
        <taxon>Bacillati</taxon>
        <taxon>Actinomycetota</taxon>
        <taxon>Actinomycetes</taxon>
        <taxon>Micrococcales</taxon>
        <taxon>Microbacteriaceae</taxon>
        <taxon>Cryobacterium</taxon>
    </lineage>
</organism>
<comment type="caution">
    <text evidence="9">The sequence shown here is derived from an EMBL/GenBank/DDBJ whole genome shotgun (WGS) entry which is preliminary data.</text>
</comment>
<feature type="transmembrane region" description="Helical" evidence="8">
    <location>
        <begin position="104"/>
        <end position="123"/>
    </location>
</feature>
<dbReference type="RefSeq" id="WP_134522579.1">
    <property type="nucleotide sequence ID" value="NZ_SOHH01000038.1"/>
</dbReference>
<evidence type="ECO:0000256" key="4">
    <source>
        <dbReference type="ARBA" id="ARBA00022692"/>
    </source>
</evidence>
<keyword evidence="3" id="KW-0808">Transferase</keyword>
<evidence type="ECO:0000256" key="7">
    <source>
        <dbReference type="ARBA" id="ARBA00024033"/>
    </source>
</evidence>
<keyword evidence="4 8" id="KW-0812">Transmembrane</keyword>
<reference evidence="9 10" key="1">
    <citation type="submission" date="2019-03" db="EMBL/GenBank/DDBJ databases">
        <title>Genomics of glacier-inhabiting Cryobacterium strains.</title>
        <authorList>
            <person name="Liu Q."/>
            <person name="Xin Y.-H."/>
        </authorList>
    </citation>
    <scope>NUCLEOTIDE SEQUENCE [LARGE SCALE GENOMIC DNA]</scope>
    <source>
        <strain evidence="9 10">Hh4</strain>
    </source>
</reference>
<keyword evidence="2" id="KW-1003">Cell membrane</keyword>
<dbReference type="GO" id="GO:0016758">
    <property type="term" value="F:hexosyltransferase activity"/>
    <property type="evidence" value="ECO:0007669"/>
    <property type="project" value="InterPro"/>
</dbReference>
<evidence type="ECO:0000313" key="10">
    <source>
        <dbReference type="Proteomes" id="UP000298313"/>
    </source>
</evidence>
<evidence type="ECO:0000256" key="5">
    <source>
        <dbReference type="ARBA" id="ARBA00022989"/>
    </source>
</evidence>
<dbReference type="Proteomes" id="UP000298313">
    <property type="component" value="Unassembled WGS sequence"/>
</dbReference>
<evidence type="ECO:0000313" key="9">
    <source>
        <dbReference type="EMBL" id="TFD81197.1"/>
    </source>
</evidence>
<feature type="transmembrane region" description="Helical" evidence="8">
    <location>
        <begin position="73"/>
        <end position="98"/>
    </location>
</feature>
<dbReference type="EMBL" id="SOHH01000038">
    <property type="protein sequence ID" value="TFD81197.1"/>
    <property type="molecule type" value="Genomic_DNA"/>
</dbReference>
<feature type="transmembrane region" description="Helical" evidence="8">
    <location>
        <begin position="361"/>
        <end position="382"/>
    </location>
</feature>
<proteinExistence type="inferred from homology"/>
<keyword evidence="6 8" id="KW-0472">Membrane</keyword>
<evidence type="ECO:0000256" key="8">
    <source>
        <dbReference type="SAM" id="Phobius"/>
    </source>
</evidence>
<dbReference type="Pfam" id="PF09594">
    <property type="entry name" value="GT87"/>
    <property type="match status" value="1"/>
</dbReference>
<sequence length="432" mass="46267">MPDPAAREPTREPTRGSTLAARLGSAPRATLWAGFVLVHLALVLLCLLAPGWPLGDVQKVYFDWAMDAMLGHAVVGIDTGFVYPILAVVPIFASLAFGPELYPATWLGIVILLDGVAFAILLGRGRDRRALLAAGWWLAFLPLLGPIALARIDAVTAAMAVVAVLWVRARPLAATVLLTAATWVKVWPVALVAALFVVSRRRWQVLAVLAATSAAIVAVALGLGSGTNVFSFLSQQADRGIQIESPVGGLWLWQAALGLPGAFIYYDQQILTYQVIGTGTNVAIALMTPLLVMAVAAVLLLGWQARRRGATWDRLYPPLVLALVLTLILANKVGSPQFVAWLAAPVILGLLVRGRAWRMPAVLALVIAALTQLVYPYLYRWLLVADPLMVLVLTGRNLLEFVLLGWALGQVWLSAPQAEPSVPAPLPTTAPQ</sequence>
<protein>
    <submittedName>
        <fullName evidence="9">DUF2029 domain-containing protein</fullName>
    </submittedName>
</protein>
<evidence type="ECO:0000256" key="1">
    <source>
        <dbReference type="ARBA" id="ARBA00004651"/>
    </source>
</evidence>
<comment type="subcellular location">
    <subcellularLocation>
        <location evidence="1">Cell membrane</location>
        <topology evidence="1">Multi-pass membrane protein</topology>
    </subcellularLocation>
</comment>
<feature type="transmembrane region" description="Helical" evidence="8">
    <location>
        <begin position="205"/>
        <end position="224"/>
    </location>
</feature>
<feature type="transmembrane region" description="Helical" evidence="8">
    <location>
        <begin position="315"/>
        <end position="332"/>
    </location>
</feature>
<feature type="transmembrane region" description="Helical" evidence="8">
    <location>
        <begin position="338"/>
        <end position="354"/>
    </location>
</feature>
<dbReference type="InterPro" id="IPR018584">
    <property type="entry name" value="GT87"/>
</dbReference>
<keyword evidence="10" id="KW-1185">Reference proteome</keyword>
<feature type="transmembrane region" description="Helical" evidence="8">
    <location>
        <begin position="31"/>
        <end position="52"/>
    </location>
</feature>
<dbReference type="AlphaFoldDB" id="A0A4R9BCV6"/>
<evidence type="ECO:0000256" key="6">
    <source>
        <dbReference type="ARBA" id="ARBA00023136"/>
    </source>
</evidence>
<evidence type="ECO:0000256" key="2">
    <source>
        <dbReference type="ARBA" id="ARBA00022475"/>
    </source>
</evidence>
<dbReference type="GO" id="GO:0005886">
    <property type="term" value="C:plasma membrane"/>
    <property type="evidence" value="ECO:0007669"/>
    <property type="project" value="UniProtKB-SubCell"/>
</dbReference>
<feature type="transmembrane region" description="Helical" evidence="8">
    <location>
        <begin position="172"/>
        <end position="198"/>
    </location>
</feature>
<feature type="transmembrane region" description="Helical" evidence="8">
    <location>
        <begin position="282"/>
        <end position="303"/>
    </location>
</feature>